<evidence type="ECO:0000313" key="2">
    <source>
        <dbReference type="Proteomes" id="UP000799755"/>
    </source>
</evidence>
<organism evidence="1 2">
    <name type="scientific">Lindgomyces ingoldianus</name>
    <dbReference type="NCBI Taxonomy" id="673940"/>
    <lineage>
        <taxon>Eukaryota</taxon>
        <taxon>Fungi</taxon>
        <taxon>Dikarya</taxon>
        <taxon>Ascomycota</taxon>
        <taxon>Pezizomycotina</taxon>
        <taxon>Dothideomycetes</taxon>
        <taxon>Pleosporomycetidae</taxon>
        <taxon>Pleosporales</taxon>
        <taxon>Lindgomycetaceae</taxon>
        <taxon>Lindgomyces</taxon>
    </lineage>
</organism>
<protein>
    <submittedName>
        <fullName evidence="1">Glycoside hydrolase</fullName>
    </submittedName>
</protein>
<keyword evidence="2" id="KW-1185">Reference proteome</keyword>
<evidence type="ECO:0000313" key="1">
    <source>
        <dbReference type="EMBL" id="KAF2474640.1"/>
    </source>
</evidence>
<comment type="caution">
    <text evidence="1">The sequence shown here is derived from an EMBL/GenBank/DDBJ whole genome shotgun (WGS) entry which is preliminary data.</text>
</comment>
<name>A0ACB6R7B1_9PLEO</name>
<sequence length="112" mass="11973">MMKKEEHDEDLLAEAVDVARDCDFAIVFTSHTPVWETEGQDQVSFNLPKVGSQDKPVIAVAGMNSMTIVVNSTGIAVAMPWLSKVSAVLQAWFPGQEAGNAIADVISGTVNP</sequence>
<reference evidence="1" key="1">
    <citation type="journal article" date="2020" name="Stud. Mycol.">
        <title>101 Dothideomycetes genomes: a test case for predicting lifestyles and emergence of pathogens.</title>
        <authorList>
            <person name="Haridas S."/>
            <person name="Albert R."/>
            <person name="Binder M."/>
            <person name="Bloem J."/>
            <person name="Labutti K."/>
            <person name="Salamov A."/>
            <person name="Andreopoulos B."/>
            <person name="Baker S."/>
            <person name="Barry K."/>
            <person name="Bills G."/>
            <person name="Bluhm B."/>
            <person name="Cannon C."/>
            <person name="Castanera R."/>
            <person name="Culley D."/>
            <person name="Daum C."/>
            <person name="Ezra D."/>
            <person name="Gonzalez J."/>
            <person name="Henrissat B."/>
            <person name="Kuo A."/>
            <person name="Liang C."/>
            <person name="Lipzen A."/>
            <person name="Lutzoni F."/>
            <person name="Magnuson J."/>
            <person name="Mondo S."/>
            <person name="Nolan M."/>
            <person name="Ohm R."/>
            <person name="Pangilinan J."/>
            <person name="Park H.-J."/>
            <person name="Ramirez L."/>
            <person name="Alfaro M."/>
            <person name="Sun H."/>
            <person name="Tritt A."/>
            <person name="Yoshinaga Y."/>
            <person name="Zwiers L.-H."/>
            <person name="Turgeon B."/>
            <person name="Goodwin S."/>
            <person name="Spatafora J."/>
            <person name="Crous P."/>
            <person name="Grigoriev I."/>
        </authorList>
    </citation>
    <scope>NUCLEOTIDE SEQUENCE</scope>
    <source>
        <strain evidence="1">ATCC 200398</strain>
    </source>
</reference>
<keyword evidence="1" id="KW-0378">Hydrolase</keyword>
<dbReference type="Proteomes" id="UP000799755">
    <property type="component" value="Unassembled WGS sequence"/>
</dbReference>
<gene>
    <name evidence="1" type="ORF">BDR25DRAFT_311095</name>
</gene>
<dbReference type="EMBL" id="MU003497">
    <property type="protein sequence ID" value="KAF2474640.1"/>
    <property type="molecule type" value="Genomic_DNA"/>
</dbReference>
<proteinExistence type="predicted"/>
<accession>A0ACB6R7B1</accession>